<gene>
    <name evidence="2" type="ORF">H4Q32_002764</name>
</gene>
<dbReference type="EMBL" id="JACTAM010000005">
    <property type="protein sequence ID" value="KAI2664532.1"/>
    <property type="molecule type" value="Genomic_DNA"/>
</dbReference>
<proteinExistence type="predicted"/>
<keyword evidence="3" id="KW-1185">Reference proteome</keyword>
<comment type="caution">
    <text evidence="2">The sequence shown here is derived from an EMBL/GenBank/DDBJ whole genome shotgun (WGS) entry which is preliminary data.</text>
</comment>
<evidence type="ECO:0000313" key="3">
    <source>
        <dbReference type="Proteomes" id="UP000830375"/>
    </source>
</evidence>
<reference evidence="2 3" key="1">
    <citation type="submission" date="2022-01" db="EMBL/GenBank/DDBJ databases">
        <title>A high-quality chromosome-level genome assembly of rohu carp, Labeo rohita.</title>
        <authorList>
            <person name="Arick M.A. II"/>
            <person name="Hsu C.-Y."/>
            <person name="Magbanua Z."/>
            <person name="Pechanova O."/>
            <person name="Grover C."/>
            <person name="Miller E."/>
            <person name="Thrash A."/>
            <person name="Ezzel L."/>
            <person name="Alam S."/>
            <person name="Benzie J."/>
            <person name="Hamilton M."/>
            <person name="Karsi A."/>
            <person name="Lawrence M.L."/>
            <person name="Peterson D.G."/>
        </authorList>
    </citation>
    <scope>NUCLEOTIDE SEQUENCE [LARGE SCALE GENOMIC DNA]</scope>
    <source>
        <strain evidence="3">BAU-BD-2019</strain>
        <tissue evidence="2">Blood</tissue>
    </source>
</reference>
<accession>A0ABQ8MNX2</accession>
<name>A0ABQ8MNX2_LABRO</name>
<keyword evidence="1" id="KW-0472">Membrane</keyword>
<organism evidence="2 3">
    <name type="scientific">Labeo rohita</name>
    <name type="common">Indian major carp</name>
    <name type="synonym">Cyprinus rohita</name>
    <dbReference type="NCBI Taxonomy" id="84645"/>
    <lineage>
        <taxon>Eukaryota</taxon>
        <taxon>Metazoa</taxon>
        <taxon>Chordata</taxon>
        <taxon>Craniata</taxon>
        <taxon>Vertebrata</taxon>
        <taxon>Euteleostomi</taxon>
        <taxon>Actinopterygii</taxon>
        <taxon>Neopterygii</taxon>
        <taxon>Teleostei</taxon>
        <taxon>Ostariophysi</taxon>
        <taxon>Cypriniformes</taxon>
        <taxon>Cyprinidae</taxon>
        <taxon>Labeoninae</taxon>
        <taxon>Labeonini</taxon>
        <taxon>Labeo</taxon>
    </lineage>
</organism>
<dbReference type="Proteomes" id="UP000830375">
    <property type="component" value="Unassembled WGS sequence"/>
</dbReference>
<feature type="transmembrane region" description="Helical" evidence="1">
    <location>
        <begin position="6"/>
        <end position="25"/>
    </location>
</feature>
<evidence type="ECO:0000313" key="2">
    <source>
        <dbReference type="EMBL" id="KAI2664532.1"/>
    </source>
</evidence>
<keyword evidence="1" id="KW-0812">Transmembrane</keyword>
<keyword evidence="1" id="KW-1133">Transmembrane helix</keyword>
<protein>
    <submittedName>
        <fullName evidence="2">WD repeat-containing protein C126.01c</fullName>
    </submittedName>
</protein>
<sequence length="62" mass="7313">MSASFTFIIIIYCLIFIFYLFIFLIKDKKDKKCRFIFTATFLIFTKDANVSGGHCLFTLVRK</sequence>
<evidence type="ECO:0000256" key="1">
    <source>
        <dbReference type="SAM" id="Phobius"/>
    </source>
</evidence>